<dbReference type="Proteomes" id="UP000027265">
    <property type="component" value="Unassembled WGS sequence"/>
</dbReference>
<evidence type="ECO:0000256" key="7">
    <source>
        <dbReference type="SAM" id="MobiDB-lite"/>
    </source>
</evidence>
<evidence type="ECO:0000259" key="9">
    <source>
        <dbReference type="PROSITE" id="PS51194"/>
    </source>
</evidence>
<dbReference type="AlphaFoldDB" id="A0A067QJ35"/>
<feature type="region of interest" description="Disordered" evidence="7">
    <location>
        <begin position="358"/>
        <end position="387"/>
    </location>
</feature>
<keyword evidence="11" id="KW-1185">Reference proteome</keyword>
<organism evidence="10 11">
    <name type="scientific">Jaapia argillacea MUCL 33604</name>
    <dbReference type="NCBI Taxonomy" id="933084"/>
    <lineage>
        <taxon>Eukaryota</taxon>
        <taxon>Fungi</taxon>
        <taxon>Dikarya</taxon>
        <taxon>Basidiomycota</taxon>
        <taxon>Agaricomycotina</taxon>
        <taxon>Agaricomycetes</taxon>
        <taxon>Agaricomycetidae</taxon>
        <taxon>Jaapiales</taxon>
        <taxon>Jaapiaceae</taxon>
        <taxon>Jaapia</taxon>
    </lineage>
</organism>
<dbReference type="PROSITE" id="PS51194">
    <property type="entry name" value="HELICASE_CTER"/>
    <property type="match status" value="1"/>
</dbReference>
<accession>A0A067QJ35</accession>
<dbReference type="InParanoid" id="A0A067QJ35"/>
<dbReference type="Pfam" id="PF00271">
    <property type="entry name" value="Helicase_C"/>
    <property type="match status" value="1"/>
</dbReference>
<reference evidence="11" key="1">
    <citation type="journal article" date="2014" name="Proc. Natl. Acad. Sci. U.S.A.">
        <title>Extensive sampling of basidiomycete genomes demonstrates inadequacy of the white-rot/brown-rot paradigm for wood decay fungi.</title>
        <authorList>
            <person name="Riley R."/>
            <person name="Salamov A.A."/>
            <person name="Brown D.W."/>
            <person name="Nagy L.G."/>
            <person name="Floudas D."/>
            <person name="Held B.W."/>
            <person name="Levasseur A."/>
            <person name="Lombard V."/>
            <person name="Morin E."/>
            <person name="Otillar R."/>
            <person name="Lindquist E.A."/>
            <person name="Sun H."/>
            <person name="LaButti K.M."/>
            <person name="Schmutz J."/>
            <person name="Jabbour D."/>
            <person name="Luo H."/>
            <person name="Baker S.E."/>
            <person name="Pisabarro A.G."/>
            <person name="Walton J.D."/>
            <person name="Blanchette R.A."/>
            <person name="Henrissat B."/>
            <person name="Martin F."/>
            <person name="Cullen D."/>
            <person name="Hibbett D.S."/>
            <person name="Grigoriev I.V."/>
        </authorList>
    </citation>
    <scope>NUCLEOTIDE SEQUENCE [LARGE SCALE GENOMIC DNA]</scope>
    <source>
        <strain evidence="11">MUCL 33604</strain>
    </source>
</reference>
<dbReference type="GO" id="GO:0003676">
    <property type="term" value="F:nucleic acid binding"/>
    <property type="evidence" value="ECO:0007669"/>
    <property type="project" value="InterPro"/>
</dbReference>
<dbReference type="SMART" id="SM00490">
    <property type="entry name" value="HELICc"/>
    <property type="match status" value="1"/>
</dbReference>
<dbReference type="Pfam" id="PF00270">
    <property type="entry name" value="DEAD"/>
    <property type="match status" value="1"/>
</dbReference>
<evidence type="ECO:0000259" key="8">
    <source>
        <dbReference type="PROSITE" id="PS51192"/>
    </source>
</evidence>
<dbReference type="InterPro" id="IPR001650">
    <property type="entry name" value="Helicase_C-like"/>
</dbReference>
<keyword evidence="4" id="KW-0347">Helicase</keyword>
<dbReference type="GO" id="GO:0005524">
    <property type="term" value="F:ATP binding"/>
    <property type="evidence" value="ECO:0007669"/>
    <property type="project" value="UniProtKB-KW"/>
</dbReference>
<keyword evidence="3" id="KW-0378">Hydrolase</keyword>
<protein>
    <recommendedName>
        <fullName evidence="1">RNA helicase</fullName>
        <ecNumber evidence="1">3.6.4.13</ecNumber>
    </recommendedName>
</protein>
<sequence length="575" mass="63611">MQFLIRTSSPTLRSPCRWAHKPWYCQVRCLSDQVQETRRPPSNQPASHYTFEQLGVHQPLIAALQTAFPNVRCPTQIQTEFMSAVLSGRDVLLNDGTGTGKSFGLTLALLNLPRVRNLDSKKYQQMGNHCMTSLFLVPHRDLACQIFYWIKSISAAASTPDDLFPEVAQLLIRGTSTSLEEKISLLRSTPPHILIGTPQAVMEAYDVDKTALQLDSLSSVAVDEVDYLIEAPPRYATLYAQQKYQKRVKRHPGPTRQLLDIIYRGRVGLHGSEGGKHRNAAEYPQLIMSSATFRVNLKSLVLESGWVTAEEGKLVRVSGLPPSSHRRVRAGSQTSKLLHCAIVVSKDGQIRNIDGAVEPGSNPESSHVEMTSGKVPDETSLRIDDDDGSFNPQIDDMLLKKLITTPSQFEPAALEAIAATFALDVPQLALLVLPATAPVHRAVLELRELGVNAHGLDLLAGDKGRAHLLNDKPDTLLDNPVLLVSTLATTRGIDLPELTHVFVLGIPEGRRVDAYLHMAGRSGRFGRDGKVISVLMEREEFAREDGKIGVRDEPKRLSSMFKEMDITPTRLEHFE</sequence>
<name>A0A067QJ35_9AGAM</name>
<dbReference type="OrthoDB" id="10256233at2759"/>
<dbReference type="GO" id="GO:0016787">
    <property type="term" value="F:hydrolase activity"/>
    <property type="evidence" value="ECO:0007669"/>
    <property type="project" value="UniProtKB-KW"/>
</dbReference>
<proteinExistence type="predicted"/>
<dbReference type="STRING" id="933084.A0A067QJ35"/>
<evidence type="ECO:0000313" key="11">
    <source>
        <dbReference type="Proteomes" id="UP000027265"/>
    </source>
</evidence>
<dbReference type="GO" id="GO:0003724">
    <property type="term" value="F:RNA helicase activity"/>
    <property type="evidence" value="ECO:0007669"/>
    <property type="project" value="UniProtKB-EC"/>
</dbReference>
<keyword evidence="5" id="KW-0067">ATP-binding</keyword>
<feature type="domain" description="Helicase ATP-binding" evidence="8">
    <location>
        <begin position="82"/>
        <end position="311"/>
    </location>
</feature>
<dbReference type="HOGENOM" id="CLU_019374_0_0_1"/>
<evidence type="ECO:0000256" key="4">
    <source>
        <dbReference type="ARBA" id="ARBA00022806"/>
    </source>
</evidence>
<dbReference type="EC" id="3.6.4.13" evidence="1"/>
<gene>
    <name evidence="10" type="ORF">JAAARDRAFT_169417</name>
</gene>
<feature type="domain" description="Helicase C-terminal" evidence="9">
    <location>
        <begin position="393"/>
        <end position="572"/>
    </location>
</feature>
<dbReference type="PROSITE" id="PS51192">
    <property type="entry name" value="HELICASE_ATP_BIND_1"/>
    <property type="match status" value="1"/>
</dbReference>
<dbReference type="InterPro" id="IPR027417">
    <property type="entry name" value="P-loop_NTPase"/>
</dbReference>
<dbReference type="Gene3D" id="3.40.50.300">
    <property type="entry name" value="P-loop containing nucleotide triphosphate hydrolases"/>
    <property type="match status" value="2"/>
</dbReference>
<evidence type="ECO:0000313" key="10">
    <source>
        <dbReference type="EMBL" id="KDQ63512.1"/>
    </source>
</evidence>
<dbReference type="SUPFAM" id="SSF52540">
    <property type="entry name" value="P-loop containing nucleoside triphosphate hydrolases"/>
    <property type="match status" value="1"/>
</dbReference>
<dbReference type="EMBL" id="KL197710">
    <property type="protein sequence ID" value="KDQ63512.1"/>
    <property type="molecule type" value="Genomic_DNA"/>
</dbReference>
<dbReference type="SMART" id="SM00487">
    <property type="entry name" value="DEXDc"/>
    <property type="match status" value="1"/>
</dbReference>
<comment type="catalytic activity">
    <reaction evidence="6">
        <text>ATP + H2O = ADP + phosphate + H(+)</text>
        <dbReference type="Rhea" id="RHEA:13065"/>
        <dbReference type="ChEBI" id="CHEBI:15377"/>
        <dbReference type="ChEBI" id="CHEBI:15378"/>
        <dbReference type="ChEBI" id="CHEBI:30616"/>
        <dbReference type="ChEBI" id="CHEBI:43474"/>
        <dbReference type="ChEBI" id="CHEBI:456216"/>
        <dbReference type="EC" id="3.6.4.13"/>
    </reaction>
</comment>
<dbReference type="PANTHER" id="PTHR47960">
    <property type="entry name" value="DEAD-BOX ATP-DEPENDENT RNA HELICASE 50"/>
    <property type="match status" value="1"/>
</dbReference>
<evidence type="ECO:0000256" key="6">
    <source>
        <dbReference type="ARBA" id="ARBA00047984"/>
    </source>
</evidence>
<evidence type="ECO:0000256" key="1">
    <source>
        <dbReference type="ARBA" id="ARBA00012552"/>
    </source>
</evidence>
<dbReference type="InterPro" id="IPR011545">
    <property type="entry name" value="DEAD/DEAH_box_helicase_dom"/>
</dbReference>
<evidence type="ECO:0000256" key="3">
    <source>
        <dbReference type="ARBA" id="ARBA00022801"/>
    </source>
</evidence>
<keyword evidence="2" id="KW-0547">Nucleotide-binding</keyword>
<dbReference type="InterPro" id="IPR014001">
    <property type="entry name" value="Helicase_ATP-bd"/>
</dbReference>
<evidence type="ECO:0000256" key="5">
    <source>
        <dbReference type="ARBA" id="ARBA00022840"/>
    </source>
</evidence>
<evidence type="ECO:0000256" key="2">
    <source>
        <dbReference type="ARBA" id="ARBA00022741"/>
    </source>
</evidence>